<dbReference type="AlphaFoldDB" id="A0A8X7CUL5"/>
<organism evidence="1 2">
    <name type="scientific">Trichonephila inaurata madagascariensis</name>
    <dbReference type="NCBI Taxonomy" id="2747483"/>
    <lineage>
        <taxon>Eukaryota</taxon>
        <taxon>Metazoa</taxon>
        <taxon>Ecdysozoa</taxon>
        <taxon>Arthropoda</taxon>
        <taxon>Chelicerata</taxon>
        <taxon>Arachnida</taxon>
        <taxon>Araneae</taxon>
        <taxon>Araneomorphae</taxon>
        <taxon>Entelegynae</taxon>
        <taxon>Araneoidea</taxon>
        <taxon>Nephilidae</taxon>
        <taxon>Trichonephila</taxon>
        <taxon>Trichonephila inaurata</taxon>
    </lineage>
</organism>
<protein>
    <submittedName>
        <fullName evidence="1">ATP-dependent DNA helicase</fullName>
    </submittedName>
</protein>
<comment type="caution">
    <text evidence="1">The sequence shown here is derived from an EMBL/GenBank/DDBJ whole genome shotgun (WGS) entry which is preliminary data.</text>
</comment>
<sequence length="96" mass="10453">MGAHSADSQFSKILLDVGEGKRPEANSTQDIELPAGLCQVGAGTETLMHSIYDDAHNLNIEEDSWLCERSMLAPINDQVTGLNQRKIDKLPGESQT</sequence>
<keyword evidence="1" id="KW-0378">Hydrolase</keyword>
<dbReference type="OrthoDB" id="272985at2759"/>
<reference evidence="1" key="1">
    <citation type="submission" date="2020-08" db="EMBL/GenBank/DDBJ databases">
        <title>Multicomponent nature underlies the extraordinary mechanical properties of spider dragline silk.</title>
        <authorList>
            <person name="Kono N."/>
            <person name="Nakamura H."/>
            <person name="Mori M."/>
            <person name="Yoshida Y."/>
            <person name="Ohtoshi R."/>
            <person name="Malay A.D."/>
            <person name="Moran D.A.P."/>
            <person name="Tomita M."/>
            <person name="Numata K."/>
            <person name="Arakawa K."/>
        </authorList>
    </citation>
    <scope>NUCLEOTIDE SEQUENCE</scope>
</reference>
<keyword evidence="1" id="KW-0347">Helicase</keyword>
<proteinExistence type="predicted"/>
<dbReference type="Proteomes" id="UP000886998">
    <property type="component" value="Unassembled WGS sequence"/>
</dbReference>
<evidence type="ECO:0000313" key="1">
    <source>
        <dbReference type="EMBL" id="GFY78697.1"/>
    </source>
</evidence>
<evidence type="ECO:0000313" key="2">
    <source>
        <dbReference type="Proteomes" id="UP000886998"/>
    </source>
</evidence>
<keyword evidence="1" id="KW-0547">Nucleotide-binding</keyword>
<name>A0A8X7CUL5_9ARAC</name>
<keyword evidence="1" id="KW-0067">ATP-binding</keyword>
<accession>A0A8X7CUL5</accession>
<gene>
    <name evidence="1" type="primary">pif1</name>
    <name evidence="1" type="ORF">TNIN_249621</name>
</gene>
<dbReference type="EMBL" id="BMAV01023149">
    <property type="protein sequence ID" value="GFY78697.1"/>
    <property type="molecule type" value="Genomic_DNA"/>
</dbReference>
<dbReference type="GO" id="GO:0004386">
    <property type="term" value="F:helicase activity"/>
    <property type="evidence" value="ECO:0007669"/>
    <property type="project" value="UniProtKB-KW"/>
</dbReference>
<keyword evidence="2" id="KW-1185">Reference proteome</keyword>